<dbReference type="SUPFAM" id="SSF55681">
    <property type="entry name" value="Class II aaRS and biotin synthetases"/>
    <property type="match status" value="1"/>
</dbReference>
<comment type="function">
    <text evidence="3">Catalyzes the transfer of endogenously produced octanoic acid from octanoyl-acyl-carrier-protein onto the lipoyl domain of GcvH, an intermediate carrier during protein lipoylation.</text>
</comment>
<dbReference type="Pfam" id="PF21948">
    <property type="entry name" value="LplA-B_cat"/>
    <property type="match status" value="1"/>
</dbReference>
<organism evidence="5 6">
    <name type="scientific">Chryseomicrobium palamuruense</name>
    <dbReference type="NCBI Taxonomy" id="682973"/>
    <lineage>
        <taxon>Bacteria</taxon>
        <taxon>Bacillati</taxon>
        <taxon>Bacillota</taxon>
        <taxon>Bacilli</taxon>
        <taxon>Bacillales</taxon>
        <taxon>Caryophanaceae</taxon>
        <taxon>Chryseomicrobium</taxon>
    </lineage>
</organism>
<keyword evidence="6" id="KW-1185">Reference proteome</keyword>
<dbReference type="PANTHER" id="PTHR43679:SF2">
    <property type="entry name" value="OCTANOYL-[GCVH]:PROTEIN N-OCTANOYLTRANSFERASE"/>
    <property type="match status" value="1"/>
</dbReference>
<dbReference type="EMBL" id="JBHSEF010000026">
    <property type="protein sequence ID" value="MFC4356160.1"/>
    <property type="molecule type" value="Genomic_DNA"/>
</dbReference>
<dbReference type="InterPro" id="IPR024898">
    <property type="entry name" value="LipM"/>
</dbReference>
<comment type="similarity">
    <text evidence="3">Belongs to the octanoyltransferase LipM family.</text>
</comment>
<evidence type="ECO:0000256" key="2">
    <source>
        <dbReference type="ARBA" id="ARBA00023315"/>
    </source>
</evidence>
<feature type="active site" description="Acyl-thioester intermediate" evidence="3">
    <location>
        <position position="149"/>
    </location>
</feature>
<accession>A0ABV8UYU8</accession>
<comment type="subunit">
    <text evidence="3">Monomer.</text>
</comment>
<gene>
    <name evidence="3" type="primary">lipM</name>
    <name evidence="5" type="ORF">ACFO0S_13950</name>
</gene>
<keyword evidence="2 3" id="KW-0012">Acyltransferase</keyword>
<evidence type="ECO:0000313" key="5">
    <source>
        <dbReference type="EMBL" id="MFC4356160.1"/>
    </source>
</evidence>
<dbReference type="Gene3D" id="3.30.930.10">
    <property type="entry name" value="Bira Bifunctional Protein, Domain 2"/>
    <property type="match status" value="1"/>
</dbReference>
<dbReference type="Proteomes" id="UP001595733">
    <property type="component" value="Unassembled WGS sequence"/>
</dbReference>
<dbReference type="CDD" id="cd16443">
    <property type="entry name" value="LplA"/>
    <property type="match status" value="1"/>
</dbReference>
<protein>
    <recommendedName>
        <fullName evidence="3">Octanoyltransferase LipM</fullName>
        <ecNumber evidence="3">2.3.1.181</ecNumber>
    </recommendedName>
    <alternativeName>
        <fullName evidence="3">Octanoyl-[acyl-carrier-protein]:[GcvH] N-octanoyltransferase</fullName>
    </alternativeName>
</protein>
<evidence type="ECO:0000256" key="3">
    <source>
        <dbReference type="HAMAP-Rule" id="MF_02118"/>
    </source>
</evidence>
<dbReference type="EC" id="2.3.1.181" evidence="3"/>
<evidence type="ECO:0000256" key="1">
    <source>
        <dbReference type="ARBA" id="ARBA00022679"/>
    </source>
</evidence>
<reference evidence="6" key="1">
    <citation type="journal article" date="2019" name="Int. J. Syst. Evol. Microbiol.">
        <title>The Global Catalogue of Microorganisms (GCM) 10K type strain sequencing project: providing services to taxonomists for standard genome sequencing and annotation.</title>
        <authorList>
            <consortium name="The Broad Institute Genomics Platform"/>
            <consortium name="The Broad Institute Genome Sequencing Center for Infectious Disease"/>
            <person name="Wu L."/>
            <person name="Ma J."/>
        </authorList>
    </citation>
    <scope>NUCLEOTIDE SEQUENCE [LARGE SCALE GENOMIC DNA]</scope>
    <source>
        <strain evidence="6">CCUG 50353</strain>
    </source>
</reference>
<dbReference type="PROSITE" id="PS51733">
    <property type="entry name" value="BPL_LPL_CATALYTIC"/>
    <property type="match status" value="1"/>
</dbReference>
<comment type="pathway">
    <text evidence="3">Protein modification; protein lipoylation via endogenous pathway; protein N(6)-(lipoyl)lysine from octanoyl-[acyl-carrier-protein].</text>
</comment>
<feature type="site" description="Lowers pKa of active site Cys" evidence="3">
    <location>
        <position position="164"/>
    </location>
</feature>
<comment type="catalytic activity">
    <reaction evidence="3">
        <text>octanoyl-[ACP] + L-lysyl-[protein] = N(6)-octanoyl-L-lysyl-[protein] + holo-[ACP] + H(+)</text>
        <dbReference type="Rhea" id="RHEA:17665"/>
        <dbReference type="Rhea" id="RHEA-COMP:9636"/>
        <dbReference type="Rhea" id="RHEA-COMP:9685"/>
        <dbReference type="Rhea" id="RHEA-COMP:9752"/>
        <dbReference type="Rhea" id="RHEA-COMP:9928"/>
        <dbReference type="ChEBI" id="CHEBI:15378"/>
        <dbReference type="ChEBI" id="CHEBI:29969"/>
        <dbReference type="ChEBI" id="CHEBI:64479"/>
        <dbReference type="ChEBI" id="CHEBI:78463"/>
        <dbReference type="ChEBI" id="CHEBI:78809"/>
        <dbReference type="EC" id="2.3.1.181"/>
    </reaction>
</comment>
<dbReference type="RefSeq" id="WP_378142706.1">
    <property type="nucleotide sequence ID" value="NZ_JBHSEF010000026.1"/>
</dbReference>
<dbReference type="InterPro" id="IPR050664">
    <property type="entry name" value="Octanoyltrans_LipM/LipL"/>
</dbReference>
<feature type="domain" description="BPL/LPL catalytic" evidence="4">
    <location>
        <begin position="32"/>
        <end position="247"/>
    </location>
</feature>
<comment type="caution">
    <text evidence="5">The sequence shown here is derived from an EMBL/GenBank/DDBJ whole genome shotgun (WGS) entry which is preliminary data.</text>
</comment>
<evidence type="ECO:0000259" key="4">
    <source>
        <dbReference type="PROSITE" id="PS51733"/>
    </source>
</evidence>
<dbReference type="PANTHER" id="PTHR43679">
    <property type="entry name" value="OCTANOYLTRANSFERASE LIPM-RELATED"/>
    <property type="match status" value="1"/>
</dbReference>
<evidence type="ECO:0000313" key="6">
    <source>
        <dbReference type="Proteomes" id="UP001595733"/>
    </source>
</evidence>
<comment type="miscellaneous">
    <text evidence="3">In the reaction, the free carboxyl group of octanoic acid is attached via an amide linkage to the epsilon-amino group of a specific lysine residue of lipoyl domains of lipoate-dependent enzymes. The reaction proceeds via an octanoyl-thioester enzyme intermediate.</text>
</comment>
<dbReference type="InterPro" id="IPR004143">
    <property type="entry name" value="BPL_LPL_catalytic"/>
</dbReference>
<keyword evidence="5" id="KW-0436">Ligase</keyword>
<dbReference type="HAMAP" id="MF_02118">
    <property type="entry name" value="LipM"/>
    <property type="match status" value="1"/>
</dbReference>
<proteinExistence type="inferred from homology"/>
<dbReference type="InterPro" id="IPR045864">
    <property type="entry name" value="aa-tRNA-synth_II/BPL/LPL"/>
</dbReference>
<dbReference type="GO" id="GO:0016874">
    <property type="term" value="F:ligase activity"/>
    <property type="evidence" value="ECO:0007669"/>
    <property type="project" value="UniProtKB-KW"/>
</dbReference>
<name>A0ABV8UYU8_9BACL</name>
<sequence length="277" mass="31648">MNTTWYFINSGKQDPAYNMALDEALLDWHSEGLIPPVIRFYQWEPASLSIGYFQKAEKDVDMEAIKRLGLGFVRRPTGGRAVLHEDELTYSVIVTEDYPDMPKTVTEAYRVISEGILQGFRNLGLRAEFSVPVSEEQRAALNQPKSAVCFDAPSWYELLVEGKKVAGSAQTRQKGVILQHGAILVDLDEEKYIQCFHFSSDDVRKKAKTRLGQKAVSINKILTNPITVEECIPAFKKGFEQALSIELYEYQLSSEQQQYVENLTASRYRTDEWNFRK</sequence>
<keyword evidence="1 3" id="KW-0808">Transferase</keyword>